<dbReference type="Proteomes" id="UP000254849">
    <property type="component" value="Unassembled WGS sequence"/>
</dbReference>
<dbReference type="Pfam" id="PF05275">
    <property type="entry name" value="CopB"/>
    <property type="match status" value="1"/>
</dbReference>
<evidence type="ECO:0000313" key="2">
    <source>
        <dbReference type="Proteomes" id="UP000254849"/>
    </source>
</evidence>
<evidence type="ECO:0000313" key="1">
    <source>
        <dbReference type="EMBL" id="STD05239.1"/>
    </source>
</evidence>
<gene>
    <name evidence="1" type="primary">copB</name>
    <name evidence="1" type="ORF">NCTC9529_01634</name>
</gene>
<sequence>MSASERGDMKYNFFRPAAGLLVFAAIAGSALTAAPDARAEAAHNMQEHDMGAMSGMDHSAMGNMEPMSGMEGMESMQPAAPTESRTPVPVLTDADRRAAFPDVHGHKVHDSNVNWYLLADQLEWQKNNEAGGFSWDVSGWAGGDIDRLWLRSEGETSDGQTESAEVQALWGHAISPWWDVVAGARQDFKPGRPQTWAAAGFQGMPLYNLETELTAFAGEQGRTALRFEAEYDVLLTSRLILQPSFEANFYGKDDEVRETGKGLSGTELSLRLRYEVKREFAPYVGVSWSQLYGNTADMATREGEKDNEVRFLLGARVWF</sequence>
<accession>A0ABY1W0Z3</accession>
<protein>
    <submittedName>
        <fullName evidence="1">Copper resistance protein B</fullName>
    </submittedName>
</protein>
<keyword evidence="2" id="KW-1185">Reference proteome</keyword>
<reference evidence="1 2" key="1">
    <citation type="submission" date="2018-06" db="EMBL/GenBank/DDBJ databases">
        <authorList>
            <consortium name="Pathogen Informatics"/>
            <person name="Doyle S."/>
        </authorList>
    </citation>
    <scope>NUCLEOTIDE SEQUENCE [LARGE SCALE GENOMIC DNA]</scope>
    <source>
        <strain evidence="2">NCTC 9529</strain>
    </source>
</reference>
<comment type="caution">
    <text evidence="1">The sequence shown here is derived from an EMBL/GenBank/DDBJ whole genome shotgun (WGS) entry which is preliminary data.</text>
</comment>
<organism evidence="1 2">
    <name type="scientific">Cronobacter universalis NCTC 9529</name>
    <dbReference type="NCBI Taxonomy" id="1074000"/>
    <lineage>
        <taxon>Bacteria</taxon>
        <taxon>Pseudomonadati</taxon>
        <taxon>Pseudomonadota</taxon>
        <taxon>Gammaproteobacteria</taxon>
        <taxon>Enterobacterales</taxon>
        <taxon>Enterobacteriaceae</taxon>
        <taxon>Cronobacter</taxon>
    </lineage>
</organism>
<dbReference type="EMBL" id="UFYH01000001">
    <property type="protein sequence ID" value="STD05239.1"/>
    <property type="molecule type" value="Genomic_DNA"/>
</dbReference>
<dbReference type="InterPro" id="IPR007939">
    <property type="entry name" value="Cu-R_B_prcur"/>
</dbReference>
<name>A0ABY1W0Z3_9ENTR</name>
<proteinExistence type="predicted"/>